<keyword evidence="3" id="KW-1185">Reference proteome</keyword>
<gene>
    <name evidence="2" type="ORF">PECAL_4P06970</name>
</gene>
<dbReference type="InterPro" id="IPR001173">
    <property type="entry name" value="Glyco_trans_2-like"/>
</dbReference>
<proteinExistence type="predicted"/>
<dbReference type="PANTHER" id="PTHR22916">
    <property type="entry name" value="GLYCOSYLTRANSFERASE"/>
    <property type="match status" value="1"/>
</dbReference>
<organism evidence="2 3">
    <name type="scientific">Pelagomonas calceolata</name>
    <dbReference type="NCBI Taxonomy" id="35677"/>
    <lineage>
        <taxon>Eukaryota</taxon>
        <taxon>Sar</taxon>
        <taxon>Stramenopiles</taxon>
        <taxon>Ochrophyta</taxon>
        <taxon>Pelagophyceae</taxon>
        <taxon>Pelagomonadales</taxon>
        <taxon>Pelagomonadaceae</taxon>
        <taxon>Pelagomonas</taxon>
    </lineage>
</organism>
<dbReference type="Gene3D" id="3.90.550.10">
    <property type="entry name" value="Spore Coat Polysaccharide Biosynthesis Protein SpsA, Chain A"/>
    <property type="match status" value="1"/>
</dbReference>
<dbReference type="AlphaFoldDB" id="A0A8J2SJL8"/>
<evidence type="ECO:0000313" key="3">
    <source>
        <dbReference type="Proteomes" id="UP000789595"/>
    </source>
</evidence>
<dbReference type="GO" id="GO:0016758">
    <property type="term" value="F:hexosyltransferase activity"/>
    <property type="evidence" value="ECO:0007669"/>
    <property type="project" value="UniProtKB-ARBA"/>
</dbReference>
<dbReference type="SUPFAM" id="SSF53448">
    <property type="entry name" value="Nucleotide-diphospho-sugar transferases"/>
    <property type="match status" value="1"/>
</dbReference>
<dbReference type="InterPro" id="IPR029044">
    <property type="entry name" value="Nucleotide-diphossugar_trans"/>
</dbReference>
<protein>
    <recommendedName>
        <fullName evidence="1">Glycosyltransferase 2-like domain-containing protein</fullName>
    </recommendedName>
</protein>
<dbReference type="EMBL" id="CAKKNE010000004">
    <property type="protein sequence ID" value="CAH0373493.1"/>
    <property type="molecule type" value="Genomic_DNA"/>
</dbReference>
<dbReference type="Pfam" id="PF00535">
    <property type="entry name" value="Glycos_transf_2"/>
    <property type="match status" value="1"/>
</dbReference>
<dbReference type="OrthoDB" id="2918at2759"/>
<sequence>MRTPWALALLVAAAAGRKRNREQRADAATARKRARTQRTEVRDFYRNATALSPVQTVAAVVLSHNHEGTVKRIADALSEEVDSIVIVEDGSTDNSYEAWRAALRSHANAKIIRTPDVHEIRAYNRGAAIANADVYCFLQDDDIPNDRGWGKRVMSLFDSFRKQRLAVVSGLATEVCQSEWGEAQVEHPKAMKNPRVTRRIPYAYRGVPFAFATEAWLAPLCVRADVWADLGGFDESLALSGEPGIGLDIHLSLRAGVLGYAVGVFGALFERGVGGHGTVSSPEKTKLRLRKRAEIGARIRAVAGCRWPPEMLERARLLNEELLERRPGTDALREAREKCARFRKHPCRRPP</sequence>
<dbReference type="Proteomes" id="UP000789595">
    <property type="component" value="Unassembled WGS sequence"/>
</dbReference>
<dbReference type="CDD" id="cd00761">
    <property type="entry name" value="Glyco_tranf_GTA_type"/>
    <property type="match status" value="1"/>
</dbReference>
<name>A0A8J2SJL8_9STRA</name>
<accession>A0A8J2SJL8</accession>
<comment type="caution">
    <text evidence="2">The sequence shown here is derived from an EMBL/GenBank/DDBJ whole genome shotgun (WGS) entry which is preliminary data.</text>
</comment>
<evidence type="ECO:0000259" key="1">
    <source>
        <dbReference type="Pfam" id="PF00535"/>
    </source>
</evidence>
<evidence type="ECO:0000313" key="2">
    <source>
        <dbReference type="EMBL" id="CAH0373493.1"/>
    </source>
</evidence>
<reference evidence="2" key="1">
    <citation type="submission" date="2021-11" db="EMBL/GenBank/DDBJ databases">
        <authorList>
            <consortium name="Genoscope - CEA"/>
            <person name="William W."/>
        </authorList>
    </citation>
    <scope>NUCLEOTIDE SEQUENCE</scope>
</reference>
<dbReference type="PANTHER" id="PTHR22916:SF3">
    <property type="entry name" value="UDP-GLCNAC:BETAGAL BETA-1,3-N-ACETYLGLUCOSAMINYLTRANSFERASE-LIKE PROTEIN 1"/>
    <property type="match status" value="1"/>
</dbReference>
<feature type="domain" description="Glycosyltransferase 2-like" evidence="1">
    <location>
        <begin position="60"/>
        <end position="159"/>
    </location>
</feature>